<dbReference type="EMBL" id="CAJNNV010001387">
    <property type="protein sequence ID" value="CAE8584934.1"/>
    <property type="molecule type" value="Genomic_DNA"/>
</dbReference>
<evidence type="ECO:0000313" key="3">
    <source>
        <dbReference type="Proteomes" id="UP000654075"/>
    </source>
</evidence>
<evidence type="ECO:0000256" key="1">
    <source>
        <dbReference type="SAM" id="MobiDB-lite"/>
    </source>
</evidence>
<feature type="compositionally biased region" description="Pro residues" evidence="1">
    <location>
        <begin position="340"/>
        <end position="356"/>
    </location>
</feature>
<name>A0A813D8M4_POLGL</name>
<gene>
    <name evidence="2" type="ORF">PGLA1383_LOCUS3855</name>
</gene>
<sequence>MQPQGGMVGAPPQWGQQGGPHGSYMPQAPNGMRLPPGSMPGSMPGQGHLGLMGRLGGGGPPGPPPPPGGGPPPRGPFLGGGPHGLQLPPGLNLSGLQLPPGMSMASLMQGGQGGTGPGLAGLGLGSFPGQLPPGPPPAPPAAVQFQDDPGRWLEQQRIELQKAEKATKVAASEANAFVGVVARIITAAGMGAIQCPESAQQYGGNVQIPREQLGDLKIADTVVFKVGQNALGIAQVTFARRVESLTQHRQRLAEVEAPLPARGLPESPVEFLGFVTSFSPDTGLGYLSSAQTRQQYGQDVVLHRDQFADLNISDAVHFRVALNIKGQPVARGVRKATGDAPPPAGPGNPPPPPPEEPSSKARGSRSRSRSNSASPGDRRKKSRSRSRDRRRRR</sequence>
<accession>A0A813D8M4</accession>
<keyword evidence="3" id="KW-1185">Reference proteome</keyword>
<organism evidence="2 3">
    <name type="scientific">Polarella glacialis</name>
    <name type="common">Dinoflagellate</name>
    <dbReference type="NCBI Taxonomy" id="89957"/>
    <lineage>
        <taxon>Eukaryota</taxon>
        <taxon>Sar</taxon>
        <taxon>Alveolata</taxon>
        <taxon>Dinophyceae</taxon>
        <taxon>Suessiales</taxon>
        <taxon>Suessiaceae</taxon>
        <taxon>Polarella</taxon>
    </lineage>
</organism>
<comment type="caution">
    <text evidence="2">The sequence shown here is derived from an EMBL/GenBank/DDBJ whole genome shotgun (WGS) entry which is preliminary data.</text>
</comment>
<feature type="region of interest" description="Disordered" evidence="1">
    <location>
        <begin position="1"/>
        <end position="91"/>
    </location>
</feature>
<evidence type="ECO:0000313" key="2">
    <source>
        <dbReference type="EMBL" id="CAE8584934.1"/>
    </source>
</evidence>
<dbReference type="OrthoDB" id="426070at2759"/>
<feature type="compositionally biased region" description="Gly residues" evidence="1">
    <location>
        <begin position="47"/>
        <end position="59"/>
    </location>
</feature>
<feature type="compositionally biased region" description="Basic residues" evidence="1">
    <location>
        <begin position="378"/>
        <end position="393"/>
    </location>
</feature>
<feature type="compositionally biased region" description="Low complexity" evidence="1">
    <location>
        <begin position="35"/>
        <end position="46"/>
    </location>
</feature>
<feature type="region of interest" description="Disordered" evidence="1">
    <location>
        <begin position="330"/>
        <end position="393"/>
    </location>
</feature>
<feature type="compositionally biased region" description="Pro residues" evidence="1">
    <location>
        <begin position="60"/>
        <end position="75"/>
    </location>
</feature>
<dbReference type="AlphaFoldDB" id="A0A813D8M4"/>
<protein>
    <submittedName>
        <fullName evidence="2">Uncharacterized protein</fullName>
    </submittedName>
</protein>
<reference evidence="2" key="1">
    <citation type="submission" date="2021-02" db="EMBL/GenBank/DDBJ databases">
        <authorList>
            <person name="Dougan E. K."/>
            <person name="Rhodes N."/>
            <person name="Thang M."/>
            <person name="Chan C."/>
        </authorList>
    </citation>
    <scope>NUCLEOTIDE SEQUENCE</scope>
</reference>
<proteinExistence type="predicted"/>
<dbReference type="Proteomes" id="UP000654075">
    <property type="component" value="Unassembled WGS sequence"/>
</dbReference>